<evidence type="ECO:0008006" key="11">
    <source>
        <dbReference type="Google" id="ProtNLM"/>
    </source>
</evidence>
<dbReference type="PROSITE" id="PS50082">
    <property type="entry name" value="WD_REPEATS_2"/>
    <property type="match status" value="2"/>
</dbReference>
<comment type="similarity">
    <text evidence="2">Belongs to the WD repeat PLAP family.</text>
</comment>
<dbReference type="EMBL" id="CADCXV010000699">
    <property type="protein sequence ID" value="CAB0033095.1"/>
    <property type="molecule type" value="Genomic_DNA"/>
</dbReference>
<keyword evidence="4 6" id="KW-0853">WD repeat</keyword>
<dbReference type="SMART" id="SM00320">
    <property type="entry name" value="WD40"/>
    <property type="match status" value="7"/>
</dbReference>
<sequence>MAKAVQQQQYVSLNKYKLSREIVAEGFQQIRHVAAFGAEGSFVTASDRKDLCFWKGPNYETRVPMLGLEGHVNSLCCLQPTALNPLGYVVVGCSDRSISVYVAGESRPEQRYYNVAENDHEVRGLRASCHEPGLEFLSCDADQVKLWNLNKLKEEREQPSVRYKGGREGIPVRCCVDSPDGQRVILGAQDSRLLVFERASGQLAMVLMGHEGPLNALAMLQGCQEFLSCGSDDPSIRRWNYQTGQMLQVYREHNEDASVRGLALAQAGAVVASCGTDRTLRLWRAGKFAQTIAVPVEGEVWCCELLPGTGDLVCGSGDGTLRLFTADPKRYAGRELLARYETELIDMVKRKCTKSNNDKKKKPVKPEELLQPGAVDGQTMIINEGEGSINSYKWCARRNKWRHIAEVLSTIDEKTSDGRTWFEGRAWDHVLPVALDSDAAPDARLAFNDGDNLELVAREFIRRHGLDRDNLPQILEFIHTSVGARSLLNGRSGQELFQQRGESRVVPRKSVTTGRRYLPQMEYVQMKSVQVANIIDKILEFNHECRPTFPIDKLVCINSDITIEDKPKKQHVVDQIFLVASRWPAQKVFPVLDLARFIVLDEETNELMCADPVRLLELLRRFLPPKSDDDTTTISGHARMLVLRLLANSFVQKFGVTFFLNYFETVNSLIRETEIDGRHVEIAAATYVLNAAVAASQMDAPAGQCNAFSLAMRLIRDTRDPEAMFRLLVALGTLVAEIMVPEQRENFIATLRRSEDFFGLLAEARSAAEPEKLSKVALEVKNLVYEDL</sequence>
<evidence type="ECO:0000256" key="4">
    <source>
        <dbReference type="ARBA" id="ARBA00022574"/>
    </source>
</evidence>
<dbReference type="InterPro" id="IPR038122">
    <property type="entry name" value="PFU_sf"/>
</dbReference>
<dbReference type="Gene3D" id="2.130.10.10">
    <property type="entry name" value="YVTN repeat-like/Quinoprotein amine dehydrogenase"/>
    <property type="match status" value="2"/>
</dbReference>
<dbReference type="PANTHER" id="PTHR19849">
    <property type="entry name" value="PHOSPHOLIPASE A-2-ACTIVATING PROTEIN"/>
    <property type="match status" value="1"/>
</dbReference>
<feature type="domain" description="PFU" evidence="7">
    <location>
        <begin position="393"/>
        <end position="492"/>
    </location>
</feature>
<dbReference type="OrthoDB" id="10265988at2759"/>
<feature type="repeat" description="WD" evidence="6">
    <location>
        <begin position="207"/>
        <end position="249"/>
    </location>
</feature>
<dbReference type="InterPro" id="IPR001680">
    <property type="entry name" value="WD40_rpt"/>
</dbReference>
<evidence type="ECO:0000256" key="1">
    <source>
        <dbReference type="ARBA" id="ARBA00004496"/>
    </source>
</evidence>
<dbReference type="InterPro" id="IPR015155">
    <property type="entry name" value="PFU"/>
</dbReference>
<dbReference type="InterPro" id="IPR036322">
    <property type="entry name" value="WD40_repeat_dom_sf"/>
</dbReference>
<comment type="subcellular location">
    <subcellularLocation>
        <location evidence="1">Cytoplasm</location>
    </subcellularLocation>
</comment>
<dbReference type="PANTHER" id="PTHR19849:SF0">
    <property type="entry name" value="PHOSPHOLIPASE A-2-ACTIVATING PROTEIN"/>
    <property type="match status" value="1"/>
</dbReference>
<evidence type="ECO:0000256" key="6">
    <source>
        <dbReference type="PROSITE-ProRule" id="PRU00221"/>
    </source>
</evidence>
<dbReference type="Gene3D" id="3.10.20.870">
    <property type="entry name" value="PFU (PLAA family ubiquitin binding), C-terminal domain"/>
    <property type="match status" value="1"/>
</dbReference>
<evidence type="ECO:0000256" key="5">
    <source>
        <dbReference type="ARBA" id="ARBA00022737"/>
    </source>
</evidence>
<evidence type="ECO:0000256" key="2">
    <source>
        <dbReference type="ARBA" id="ARBA00008495"/>
    </source>
</evidence>
<accession>A0A6H5I598</accession>
<evidence type="ECO:0000313" key="9">
    <source>
        <dbReference type="EMBL" id="CAB0033095.1"/>
    </source>
</evidence>
<dbReference type="GO" id="GO:0010992">
    <property type="term" value="P:ubiquitin recycling"/>
    <property type="evidence" value="ECO:0007669"/>
    <property type="project" value="TreeGrafter"/>
</dbReference>
<organism evidence="9 10">
    <name type="scientific">Trichogramma brassicae</name>
    <dbReference type="NCBI Taxonomy" id="86971"/>
    <lineage>
        <taxon>Eukaryota</taxon>
        <taxon>Metazoa</taxon>
        <taxon>Ecdysozoa</taxon>
        <taxon>Arthropoda</taxon>
        <taxon>Hexapoda</taxon>
        <taxon>Insecta</taxon>
        <taxon>Pterygota</taxon>
        <taxon>Neoptera</taxon>
        <taxon>Endopterygota</taxon>
        <taxon>Hymenoptera</taxon>
        <taxon>Apocrita</taxon>
        <taxon>Proctotrupomorpha</taxon>
        <taxon>Chalcidoidea</taxon>
        <taxon>Trichogrammatidae</taxon>
        <taxon>Trichogramma</taxon>
    </lineage>
</organism>
<dbReference type="Gene3D" id="1.25.10.10">
    <property type="entry name" value="Leucine-rich Repeat Variant"/>
    <property type="match status" value="1"/>
</dbReference>
<dbReference type="Pfam" id="PF09070">
    <property type="entry name" value="PFU"/>
    <property type="match status" value="1"/>
</dbReference>
<dbReference type="GO" id="GO:0005737">
    <property type="term" value="C:cytoplasm"/>
    <property type="evidence" value="ECO:0007669"/>
    <property type="project" value="UniProtKB-SubCell"/>
</dbReference>
<dbReference type="InterPro" id="IPR013535">
    <property type="entry name" value="PUL_dom"/>
</dbReference>
<gene>
    <name evidence="9" type="ORF">TBRA_LOCUS5015</name>
</gene>
<dbReference type="Pfam" id="PF08324">
    <property type="entry name" value="PUL"/>
    <property type="match status" value="1"/>
</dbReference>
<keyword evidence="10" id="KW-1185">Reference proteome</keyword>
<protein>
    <recommendedName>
        <fullName evidence="11">Guanine nucleotide-binding protein subunit beta-like protein</fullName>
    </recommendedName>
</protein>
<keyword evidence="3" id="KW-0963">Cytoplasm</keyword>
<evidence type="ECO:0000256" key="3">
    <source>
        <dbReference type="ARBA" id="ARBA00022490"/>
    </source>
</evidence>
<keyword evidence="5" id="KW-0677">Repeat</keyword>
<dbReference type="GO" id="GO:0043130">
    <property type="term" value="F:ubiquitin binding"/>
    <property type="evidence" value="ECO:0007669"/>
    <property type="project" value="TreeGrafter"/>
</dbReference>
<dbReference type="SUPFAM" id="SSF50978">
    <property type="entry name" value="WD40 repeat-like"/>
    <property type="match status" value="1"/>
</dbReference>
<dbReference type="InterPro" id="IPR011989">
    <property type="entry name" value="ARM-like"/>
</dbReference>
<evidence type="ECO:0000259" key="7">
    <source>
        <dbReference type="PROSITE" id="PS51394"/>
    </source>
</evidence>
<dbReference type="InterPro" id="IPR015943">
    <property type="entry name" value="WD40/YVTN_repeat-like_dom_sf"/>
</dbReference>
<dbReference type="GO" id="GO:0005634">
    <property type="term" value="C:nucleus"/>
    <property type="evidence" value="ECO:0007669"/>
    <property type="project" value="TreeGrafter"/>
</dbReference>
<evidence type="ECO:0000259" key="8">
    <source>
        <dbReference type="PROSITE" id="PS51396"/>
    </source>
</evidence>
<feature type="domain" description="PUL" evidence="8">
    <location>
        <begin position="516"/>
        <end position="783"/>
    </location>
</feature>
<proteinExistence type="inferred from homology"/>
<dbReference type="AlphaFoldDB" id="A0A6H5I598"/>
<evidence type="ECO:0000313" key="10">
    <source>
        <dbReference type="Proteomes" id="UP000479190"/>
    </source>
</evidence>
<name>A0A6H5I598_9HYME</name>
<dbReference type="Pfam" id="PF00400">
    <property type="entry name" value="WD40"/>
    <property type="match status" value="2"/>
</dbReference>
<dbReference type="PROSITE" id="PS51396">
    <property type="entry name" value="PUL"/>
    <property type="match status" value="1"/>
</dbReference>
<feature type="repeat" description="WD" evidence="6">
    <location>
        <begin position="252"/>
        <end position="283"/>
    </location>
</feature>
<reference evidence="9 10" key="1">
    <citation type="submission" date="2020-02" db="EMBL/GenBank/DDBJ databases">
        <authorList>
            <person name="Ferguson B K."/>
        </authorList>
    </citation>
    <scope>NUCLEOTIDE SEQUENCE [LARGE SCALE GENOMIC DNA]</scope>
</reference>
<dbReference type="Proteomes" id="UP000479190">
    <property type="component" value="Unassembled WGS sequence"/>
</dbReference>
<dbReference type="PROSITE" id="PS51394">
    <property type="entry name" value="PFU"/>
    <property type="match status" value="1"/>
</dbReference>
<dbReference type="GO" id="GO:0043161">
    <property type="term" value="P:proteasome-mediated ubiquitin-dependent protein catabolic process"/>
    <property type="evidence" value="ECO:0007669"/>
    <property type="project" value="TreeGrafter"/>
</dbReference>